<sequence>MKMHICMYCRGVFYGYPESTRYCYACKASSMMPVDLVDYNFDYSRNASKAFAAGSIIGESAKNHGRHASRPSESIPKDKSRGKTPSINGRNSITLGMGIRAFLTGRPLRL</sequence>
<reference evidence="2 3" key="1">
    <citation type="journal article" date="2018" name="BMC Genomics">
        <title>Comparative genome analyses reveal sequence features reflecting distinct modes of host-adaptation between dicot and monocot powdery mildew.</title>
        <authorList>
            <person name="Wu Y."/>
            <person name="Ma X."/>
            <person name="Pan Z."/>
            <person name="Kale S.D."/>
            <person name="Song Y."/>
            <person name="King H."/>
            <person name="Zhang Q."/>
            <person name="Presley C."/>
            <person name="Deng X."/>
            <person name="Wei C.I."/>
            <person name="Xiao S."/>
        </authorList>
    </citation>
    <scope>NUCLEOTIDE SEQUENCE [LARGE SCALE GENOMIC DNA]</scope>
    <source>
        <strain evidence="2">UMSG2</strain>
    </source>
</reference>
<dbReference type="Proteomes" id="UP000286134">
    <property type="component" value="Unassembled WGS sequence"/>
</dbReference>
<dbReference type="EMBL" id="MCFK01001754">
    <property type="protein sequence ID" value="RKF64643.1"/>
    <property type="molecule type" value="Genomic_DNA"/>
</dbReference>
<feature type="compositionally biased region" description="Polar residues" evidence="1">
    <location>
        <begin position="83"/>
        <end position="92"/>
    </location>
</feature>
<protein>
    <submittedName>
        <fullName evidence="2">Uncharacterized protein</fullName>
    </submittedName>
</protein>
<keyword evidence="3" id="KW-1185">Reference proteome</keyword>
<proteinExistence type="predicted"/>
<comment type="caution">
    <text evidence="2">The sequence shown here is derived from an EMBL/GenBank/DDBJ whole genome shotgun (WGS) entry which is preliminary data.</text>
</comment>
<organism evidence="2 3">
    <name type="scientific">Erysiphe neolycopersici</name>
    <dbReference type="NCBI Taxonomy" id="212602"/>
    <lineage>
        <taxon>Eukaryota</taxon>
        <taxon>Fungi</taxon>
        <taxon>Dikarya</taxon>
        <taxon>Ascomycota</taxon>
        <taxon>Pezizomycotina</taxon>
        <taxon>Leotiomycetes</taxon>
        <taxon>Erysiphales</taxon>
        <taxon>Erysiphaceae</taxon>
        <taxon>Erysiphe</taxon>
    </lineage>
</organism>
<evidence type="ECO:0000313" key="3">
    <source>
        <dbReference type="Proteomes" id="UP000286134"/>
    </source>
</evidence>
<evidence type="ECO:0000256" key="1">
    <source>
        <dbReference type="SAM" id="MobiDB-lite"/>
    </source>
</evidence>
<accession>A0A420I4K8</accession>
<dbReference type="OrthoDB" id="10404475at2759"/>
<gene>
    <name evidence="2" type="ORF">OnM2_017086</name>
</gene>
<evidence type="ECO:0000313" key="2">
    <source>
        <dbReference type="EMBL" id="RKF64643.1"/>
    </source>
</evidence>
<name>A0A420I4K8_9PEZI</name>
<feature type="region of interest" description="Disordered" evidence="1">
    <location>
        <begin position="62"/>
        <end position="92"/>
    </location>
</feature>
<dbReference type="AlphaFoldDB" id="A0A420I4K8"/>